<sequence>MQNRLLSLDVFRGITVAAMILVNNPGDWEHVYSPLLHAHWHGCTPTDLIFPFFLFIVGVSISFAMTKTTPSIPKIIKRSAILFGLGLFLNLYPKFDFANVRIPGVLQRIALVYLVCSLIFIKTSRNTQIITTIILLISYWLLMTLVPVPGVGYANLEPATNLGAWVDRNLLTTAHLWRSAKVWDPEGIFSTIPAIGTGMLGVLTGQWLRTKRTDAEKMAWLFLSGNALIIGGLIWNEFFPINKSLWTSSFVIYAGGWAMVALAICYWLIDVQGYRRWTAPFVAFGVNAITVFFLSGIIPRTLPLLKINTAEGPVGSQVWMQKNLISVWFNNPYNASLAGALTFITIWFVILYVMYKKGIIIKV</sequence>
<dbReference type="Pfam" id="PF07786">
    <property type="entry name" value="HGSNAT_cat"/>
    <property type="match status" value="1"/>
</dbReference>
<evidence type="ECO:0000259" key="2">
    <source>
        <dbReference type="Pfam" id="PF07786"/>
    </source>
</evidence>
<feature type="transmembrane region" description="Helical" evidence="1">
    <location>
        <begin position="333"/>
        <end position="355"/>
    </location>
</feature>
<dbReference type="PANTHER" id="PTHR31061:SF24">
    <property type="entry name" value="LD22376P"/>
    <property type="match status" value="1"/>
</dbReference>
<dbReference type="RefSeq" id="WP_114067829.1">
    <property type="nucleotide sequence ID" value="NZ_CP030850.1"/>
</dbReference>
<dbReference type="PANTHER" id="PTHR31061">
    <property type="entry name" value="LD22376P"/>
    <property type="match status" value="1"/>
</dbReference>
<evidence type="ECO:0000313" key="4">
    <source>
        <dbReference type="Proteomes" id="UP000251993"/>
    </source>
</evidence>
<dbReference type="EMBL" id="CP030850">
    <property type="protein sequence ID" value="AXE19049.1"/>
    <property type="molecule type" value="Genomic_DNA"/>
</dbReference>
<organism evidence="3 4">
    <name type="scientific">Runella rosea</name>
    <dbReference type="NCBI Taxonomy" id="2259595"/>
    <lineage>
        <taxon>Bacteria</taxon>
        <taxon>Pseudomonadati</taxon>
        <taxon>Bacteroidota</taxon>
        <taxon>Cytophagia</taxon>
        <taxon>Cytophagales</taxon>
        <taxon>Spirosomataceae</taxon>
        <taxon>Runella</taxon>
    </lineage>
</organism>
<feature type="transmembrane region" description="Helical" evidence="1">
    <location>
        <begin position="281"/>
        <end position="298"/>
    </location>
</feature>
<dbReference type="InterPro" id="IPR012429">
    <property type="entry name" value="HGSNAT_cat"/>
</dbReference>
<evidence type="ECO:0000313" key="3">
    <source>
        <dbReference type="EMBL" id="AXE19049.1"/>
    </source>
</evidence>
<reference evidence="3 4" key="1">
    <citation type="submission" date="2018-07" db="EMBL/GenBank/DDBJ databases">
        <title>Genome sequencing of Runella.</title>
        <authorList>
            <person name="Baek M.-G."/>
            <person name="Yi H."/>
        </authorList>
    </citation>
    <scope>NUCLEOTIDE SEQUENCE [LARGE SCALE GENOMIC DNA]</scope>
    <source>
        <strain evidence="3 4">HYN0085</strain>
    </source>
</reference>
<feature type="transmembrane region" description="Helical" evidence="1">
    <location>
        <begin position="187"/>
        <end position="208"/>
    </location>
</feature>
<feature type="transmembrane region" description="Helical" evidence="1">
    <location>
        <begin position="250"/>
        <end position="269"/>
    </location>
</feature>
<dbReference type="AlphaFoldDB" id="A0A344TK78"/>
<name>A0A344TK78_9BACT</name>
<proteinExistence type="predicted"/>
<evidence type="ECO:0000256" key="1">
    <source>
        <dbReference type="SAM" id="Phobius"/>
    </source>
</evidence>
<dbReference type="KEGG" id="run:DR864_15470"/>
<keyword evidence="1" id="KW-1133">Transmembrane helix</keyword>
<feature type="transmembrane region" description="Helical" evidence="1">
    <location>
        <begin position="133"/>
        <end position="154"/>
    </location>
</feature>
<dbReference type="Proteomes" id="UP000251993">
    <property type="component" value="Chromosome"/>
</dbReference>
<dbReference type="OrthoDB" id="9788724at2"/>
<feature type="transmembrane region" description="Helical" evidence="1">
    <location>
        <begin position="105"/>
        <end position="121"/>
    </location>
</feature>
<feature type="transmembrane region" description="Helical" evidence="1">
    <location>
        <begin position="75"/>
        <end position="93"/>
    </location>
</feature>
<keyword evidence="1" id="KW-0812">Transmembrane</keyword>
<feature type="transmembrane region" description="Helical" evidence="1">
    <location>
        <begin position="220"/>
        <end position="238"/>
    </location>
</feature>
<feature type="transmembrane region" description="Helical" evidence="1">
    <location>
        <begin position="48"/>
        <end position="66"/>
    </location>
</feature>
<keyword evidence="4" id="KW-1185">Reference proteome</keyword>
<accession>A0A344TK78</accession>
<feature type="domain" description="Heparan-alpha-glucosaminide N-acetyltransferase catalytic" evidence="2">
    <location>
        <begin position="4"/>
        <end position="217"/>
    </location>
</feature>
<protein>
    <submittedName>
        <fullName evidence="3">DUF5009 domain-containing protein</fullName>
    </submittedName>
</protein>
<keyword evidence="1" id="KW-0472">Membrane</keyword>
<gene>
    <name evidence="3" type="ORF">DR864_15470</name>
</gene>